<dbReference type="GO" id="GO:0003677">
    <property type="term" value="F:DNA binding"/>
    <property type="evidence" value="ECO:0007669"/>
    <property type="project" value="UniProtKB-KW"/>
</dbReference>
<keyword evidence="4" id="KW-0548">Nucleotidyltransferase</keyword>
<dbReference type="PANTHER" id="PTHR32248">
    <property type="entry name" value="RNA POLYMERASE SIGMA-54 FACTOR"/>
    <property type="match status" value="1"/>
</dbReference>
<evidence type="ECO:0000256" key="3">
    <source>
        <dbReference type="ARBA" id="ARBA00022679"/>
    </source>
</evidence>
<name>A0A518DJC3_9BACT</name>
<dbReference type="InterPro" id="IPR000394">
    <property type="entry name" value="RNA_pol_sigma_54"/>
</dbReference>
<evidence type="ECO:0000256" key="8">
    <source>
        <dbReference type="ARBA" id="ARBA00023163"/>
    </source>
</evidence>
<evidence type="ECO:0000256" key="5">
    <source>
        <dbReference type="ARBA" id="ARBA00023015"/>
    </source>
</evidence>
<dbReference type="RefSeq" id="WP_145291743.1">
    <property type="nucleotide sequence ID" value="NZ_CP036291.1"/>
</dbReference>
<dbReference type="PROSITE" id="PS50044">
    <property type="entry name" value="SIGMA54_3"/>
    <property type="match status" value="1"/>
</dbReference>
<feature type="domain" description="RNA polymerase sigma factor 54 core-binding" evidence="11">
    <location>
        <begin position="129"/>
        <end position="329"/>
    </location>
</feature>
<reference evidence="12 13" key="1">
    <citation type="submission" date="2019-02" db="EMBL/GenBank/DDBJ databases">
        <title>Deep-cultivation of Planctomycetes and their phenomic and genomic characterization uncovers novel biology.</title>
        <authorList>
            <person name="Wiegand S."/>
            <person name="Jogler M."/>
            <person name="Boedeker C."/>
            <person name="Pinto D."/>
            <person name="Vollmers J."/>
            <person name="Rivas-Marin E."/>
            <person name="Kohn T."/>
            <person name="Peeters S.H."/>
            <person name="Heuer A."/>
            <person name="Rast P."/>
            <person name="Oberbeckmann S."/>
            <person name="Bunk B."/>
            <person name="Jeske O."/>
            <person name="Meyerdierks A."/>
            <person name="Storesund J.E."/>
            <person name="Kallscheuer N."/>
            <person name="Luecker S."/>
            <person name="Lage O.M."/>
            <person name="Pohl T."/>
            <person name="Merkel B.J."/>
            <person name="Hornburger P."/>
            <person name="Mueller R.-W."/>
            <person name="Bruemmer F."/>
            <person name="Labrenz M."/>
            <person name="Spormann A.M."/>
            <person name="Op den Camp H."/>
            <person name="Overmann J."/>
            <person name="Amann R."/>
            <person name="Jetten M.S.M."/>
            <person name="Mascher T."/>
            <person name="Medema M.H."/>
            <person name="Devos D.P."/>
            <person name="Kaster A.-K."/>
            <person name="Ovreas L."/>
            <person name="Rohde M."/>
            <person name="Galperin M.Y."/>
            <person name="Jogler C."/>
        </authorList>
    </citation>
    <scope>NUCLEOTIDE SEQUENCE [LARGE SCALE GENOMIC DNA]</scope>
    <source>
        <strain evidence="12 13">Pla175</strain>
    </source>
</reference>
<sequence length="512" mass="58040">MRLSFGQHMQMAQKQVLAPRMIQSMEILQLPIMALAERIEQEMEDNPTLEQSTGDGEEYDDEVGFDKPEDPNAPEDGEREMVVDEAHNNEEDFERLVNMAENLPDDYEERSRPSRGQMEAEADRAHDAMMNMADRPESLADYLHHQLNWFDAPEAVRKMAERLIYSLDTNGYLKTPLEELVPPTPSAEGIDPVKWRTEQLEVIHAALALVQLFDPPGVGARSLQECLLLQLTAGMPFYDELKTLIQDHLSDLENNRLPIIVKKTGYSIETIQEAWEELRKLKPKPGADFGDSPVPQVTPDVFVEKNEAGEYEIRLEDTQLPSLAISPYYRKLLQQAGSADQKTREYIKQKINSAQWLIEAIEQRRGTLTRVSEAIVAHQTRFLEDGPESIEPLKMQQIADKVGVHVTTVSRAVDDKWIQTPRGIFPLKRFFVGGTTGADGEDIAWDRVRLKLQEIVDGEDKSAPLSDDALVEALAKEGITVARRTVTKYRKAMNIPSSRQRRDWSKTPAAAE</sequence>
<evidence type="ECO:0000313" key="13">
    <source>
        <dbReference type="Proteomes" id="UP000317429"/>
    </source>
</evidence>
<evidence type="ECO:0000259" key="10">
    <source>
        <dbReference type="Pfam" id="PF04552"/>
    </source>
</evidence>
<dbReference type="GO" id="GO:0016987">
    <property type="term" value="F:sigma factor activity"/>
    <property type="evidence" value="ECO:0007669"/>
    <property type="project" value="UniProtKB-KW"/>
</dbReference>
<dbReference type="PROSITE" id="PS00718">
    <property type="entry name" value="SIGMA54_2"/>
    <property type="match status" value="1"/>
</dbReference>
<dbReference type="EMBL" id="CP036291">
    <property type="protein sequence ID" value="QDU91575.1"/>
    <property type="molecule type" value="Genomic_DNA"/>
</dbReference>
<dbReference type="PRINTS" id="PR00045">
    <property type="entry name" value="SIGMA54FCT"/>
</dbReference>
<dbReference type="InterPro" id="IPR007046">
    <property type="entry name" value="RNA_pol_sigma_54_core-bd"/>
</dbReference>
<gene>
    <name evidence="12" type="primary">rpoN</name>
    <name evidence="12" type="ORF">Pla175_50050</name>
</gene>
<feature type="region of interest" description="Disordered" evidence="9">
    <location>
        <begin position="42"/>
        <end position="78"/>
    </location>
</feature>
<keyword evidence="6" id="KW-0731">Sigma factor</keyword>
<keyword evidence="3" id="KW-0808">Transferase</keyword>
<feature type="domain" description="RNA polymerase sigma factor 54 DNA-binding" evidence="10">
    <location>
        <begin position="345"/>
        <end position="502"/>
    </location>
</feature>
<keyword evidence="2" id="KW-0240">DNA-directed RNA polymerase</keyword>
<dbReference type="InterPro" id="IPR007634">
    <property type="entry name" value="RNA_pol_sigma_54_DNA-bd"/>
</dbReference>
<dbReference type="PIRSF" id="PIRSF000774">
    <property type="entry name" value="RpoN"/>
    <property type="match status" value="1"/>
</dbReference>
<dbReference type="Pfam" id="PF04552">
    <property type="entry name" value="Sigma54_DBD"/>
    <property type="match status" value="1"/>
</dbReference>
<comment type="similarity">
    <text evidence="1">Belongs to the sigma-54 factor family.</text>
</comment>
<keyword evidence="13" id="KW-1185">Reference proteome</keyword>
<organism evidence="12 13">
    <name type="scientific">Pirellulimonas nuda</name>
    <dbReference type="NCBI Taxonomy" id="2528009"/>
    <lineage>
        <taxon>Bacteria</taxon>
        <taxon>Pseudomonadati</taxon>
        <taxon>Planctomycetota</taxon>
        <taxon>Planctomycetia</taxon>
        <taxon>Pirellulales</taxon>
        <taxon>Lacipirellulaceae</taxon>
        <taxon>Pirellulimonas</taxon>
    </lineage>
</organism>
<dbReference type="Gene3D" id="1.10.10.60">
    <property type="entry name" value="Homeodomain-like"/>
    <property type="match status" value="1"/>
</dbReference>
<dbReference type="PANTHER" id="PTHR32248:SF4">
    <property type="entry name" value="RNA POLYMERASE SIGMA-54 FACTOR"/>
    <property type="match status" value="1"/>
</dbReference>
<evidence type="ECO:0000256" key="9">
    <source>
        <dbReference type="SAM" id="MobiDB-lite"/>
    </source>
</evidence>
<dbReference type="GO" id="GO:0016779">
    <property type="term" value="F:nucleotidyltransferase activity"/>
    <property type="evidence" value="ECO:0007669"/>
    <property type="project" value="UniProtKB-KW"/>
</dbReference>
<dbReference type="AlphaFoldDB" id="A0A518DJC3"/>
<dbReference type="Gene3D" id="1.10.10.1330">
    <property type="entry name" value="RNA polymerase sigma-54 factor, core-binding domain"/>
    <property type="match status" value="1"/>
</dbReference>
<evidence type="ECO:0000256" key="2">
    <source>
        <dbReference type="ARBA" id="ARBA00022478"/>
    </source>
</evidence>
<keyword evidence="5" id="KW-0805">Transcription regulation</keyword>
<evidence type="ECO:0000256" key="7">
    <source>
        <dbReference type="ARBA" id="ARBA00023125"/>
    </source>
</evidence>
<keyword evidence="7" id="KW-0238">DNA-binding</keyword>
<evidence type="ECO:0000259" key="11">
    <source>
        <dbReference type="Pfam" id="PF04963"/>
    </source>
</evidence>
<dbReference type="GO" id="GO:0000428">
    <property type="term" value="C:DNA-directed RNA polymerase complex"/>
    <property type="evidence" value="ECO:0007669"/>
    <property type="project" value="UniProtKB-KW"/>
</dbReference>
<dbReference type="GO" id="GO:0001216">
    <property type="term" value="F:DNA-binding transcription activator activity"/>
    <property type="evidence" value="ECO:0007669"/>
    <property type="project" value="InterPro"/>
</dbReference>
<protein>
    <submittedName>
        <fullName evidence="12">RNA polymerase sigma-54 factor</fullName>
    </submittedName>
</protein>
<dbReference type="GO" id="GO:0006352">
    <property type="term" value="P:DNA-templated transcription initiation"/>
    <property type="evidence" value="ECO:0007669"/>
    <property type="project" value="InterPro"/>
</dbReference>
<dbReference type="Proteomes" id="UP000317429">
    <property type="component" value="Chromosome"/>
</dbReference>
<dbReference type="Pfam" id="PF04963">
    <property type="entry name" value="Sigma54_CBD"/>
    <property type="match status" value="1"/>
</dbReference>
<evidence type="ECO:0000256" key="4">
    <source>
        <dbReference type="ARBA" id="ARBA00022695"/>
    </source>
</evidence>
<accession>A0A518DJC3</accession>
<evidence type="ECO:0000313" key="12">
    <source>
        <dbReference type="EMBL" id="QDU91575.1"/>
    </source>
</evidence>
<dbReference type="OrthoDB" id="9814402at2"/>
<dbReference type="KEGG" id="pnd:Pla175_50050"/>
<dbReference type="Pfam" id="PF00309">
    <property type="entry name" value="Sigma54_AID"/>
    <property type="match status" value="1"/>
</dbReference>
<dbReference type="NCBIfam" id="TIGR02395">
    <property type="entry name" value="rpoN_sigma"/>
    <property type="match status" value="1"/>
</dbReference>
<evidence type="ECO:0000256" key="1">
    <source>
        <dbReference type="ARBA" id="ARBA00008798"/>
    </source>
</evidence>
<evidence type="ECO:0000256" key="6">
    <source>
        <dbReference type="ARBA" id="ARBA00023082"/>
    </source>
</evidence>
<proteinExistence type="inferred from homology"/>
<keyword evidence="8" id="KW-0804">Transcription</keyword>
<dbReference type="InterPro" id="IPR038709">
    <property type="entry name" value="RpoN_core-bd_sf"/>
</dbReference>